<protein>
    <submittedName>
        <fullName evidence="1">Polyketide cyclase</fullName>
    </submittedName>
</protein>
<dbReference type="SUPFAM" id="SSF55961">
    <property type="entry name" value="Bet v1-like"/>
    <property type="match status" value="1"/>
</dbReference>
<keyword evidence="2" id="KW-1185">Reference proteome</keyword>
<proteinExistence type="predicted"/>
<evidence type="ECO:0000313" key="1">
    <source>
        <dbReference type="EMBL" id="KFC18945.1"/>
    </source>
</evidence>
<dbReference type="eggNOG" id="COG3832">
    <property type="taxonomic scope" value="Bacteria"/>
</dbReference>
<dbReference type="EMBL" id="JPLY01000005">
    <property type="protein sequence ID" value="KFC18945.1"/>
    <property type="molecule type" value="Genomic_DNA"/>
</dbReference>
<accession>A0A085B900</accession>
<dbReference type="InterPro" id="IPR011256">
    <property type="entry name" value="Reg_factor_effector_dom_sf"/>
</dbReference>
<reference evidence="1 2" key="1">
    <citation type="submission" date="2014-07" db="EMBL/GenBank/DDBJ databases">
        <title>Epilithonimonas lactis LMG 22401 Genome.</title>
        <authorList>
            <person name="Pipes S.E."/>
            <person name="Stropko S.J."/>
        </authorList>
    </citation>
    <scope>NUCLEOTIDE SEQUENCE [LARGE SCALE GENOMIC DNA]</scope>
    <source>
        <strain evidence="1 2">LMG 24401</strain>
    </source>
</reference>
<dbReference type="Gene3D" id="3.20.80.10">
    <property type="entry name" value="Regulatory factor, effector binding domain"/>
    <property type="match status" value="1"/>
</dbReference>
<dbReference type="SUPFAM" id="SSF55136">
    <property type="entry name" value="Probable bacterial effector-binding domain"/>
    <property type="match status" value="1"/>
</dbReference>
<dbReference type="eggNOG" id="COG4978">
    <property type="taxonomic scope" value="Bacteria"/>
</dbReference>
<name>A0A085B900_9FLAO</name>
<dbReference type="Proteomes" id="UP000028623">
    <property type="component" value="Unassembled WGS sequence"/>
</dbReference>
<comment type="caution">
    <text evidence="1">The sequence shown here is derived from an EMBL/GenBank/DDBJ whole genome shotgun (WGS) entry which is preliminary data.</text>
</comment>
<dbReference type="AlphaFoldDB" id="A0A085B900"/>
<evidence type="ECO:0000313" key="2">
    <source>
        <dbReference type="Proteomes" id="UP000028623"/>
    </source>
</evidence>
<sequence>MRFLKFIIIIILCLFGVYSISMNFVDESKSFVHHSEINYPVDKVFPQFNNLQNFTTWNDFFNEKQDISYSFFTPYDGLGSSMKFSDKKNNDFGDMFIRYSNVNRTLRYQLFEGESENPYLIDVKFIPAGNKTKLVWNIHTPKRSYLERSLNLVAEDFFVENIDKSMKNLFSLLGNKVDKDQQLASVKYDSIMVENREGGILLGVNVSTRNTKEIIFKNVLMNHNKVLNFVKSDLAKKDDEIGLPVLLTNPANLKDKEISYFYGIPLSKRVSVSDNNFNFQTLNASKVYVIYFQGNYNNRLKNIQELLKKAKKDTLRNGQLMEEFLEEPTDVQDVKLKLSLPVYR</sequence>
<organism evidence="1 2">
    <name type="scientific">Epilithonimonas lactis</name>
    <dbReference type="NCBI Taxonomy" id="421072"/>
    <lineage>
        <taxon>Bacteria</taxon>
        <taxon>Pseudomonadati</taxon>
        <taxon>Bacteroidota</taxon>
        <taxon>Flavobacteriia</taxon>
        <taxon>Flavobacteriales</taxon>
        <taxon>Weeksellaceae</taxon>
        <taxon>Chryseobacterium group</taxon>
        <taxon>Epilithonimonas</taxon>
    </lineage>
</organism>
<dbReference type="STRING" id="421072.SAMN04488097_3577"/>
<dbReference type="OrthoDB" id="1451838at2"/>
<gene>
    <name evidence="1" type="ORF">IO89_15580</name>
</gene>
<dbReference type="RefSeq" id="WP_034978197.1">
    <property type="nucleotide sequence ID" value="NZ_FOFI01000005.1"/>
</dbReference>